<evidence type="ECO:0000259" key="1">
    <source>
        <dbReference type="Pfam" id="PF07727"/>
    </source>
</evidence>
<dbReference type="AlphaFoldDB" id="A0A1S4BTN0"/>
<dbReference type="Pfam" id="PF07727">
    <property type="entry name" value="RVT_2"/>
    <property type="match status" value="1"/>
</dbReference>
<feature type="domain" description="Reverse transcriptase Ty1/copia-type" evidence="1">
    <location>
        <begin position="3"/>
        <end position="78"/>
    </location>
</feature>
<dbReference type="PaxDb" id="4097-A0A1S4BTN0"/>
<dbReference type="PANTHER" id="PTHR11439:SF447">
    <property type="entry name" value="REVERSE TRANSCRIPTASE TY1_COPIA-TYPE DOMAIN-CONTAINING PROTEIN"/>
    <property type="match status" value="1"/>
</dbReference>
<accession>A0A1S4BTN0</accession>
<protein>
    <submittedName>
        <fullName evidence="2">Uncharacterized mitochondrial protein AtMg00810-like</fullName>
    </submittedName>
</protein>
<proteinExistence type="predicted"/>
<dbReference type="InterPro" id="IPR013103">
    <property type="entry name" value="RVT_2"/>
</dbReference>
<organism evidence="2">
    <name type="scientific">Nicotiana tabacum</name>
    <name type="common">Common tobacco</name>
    <dbReference type="NCBI Taxonomy" id="4097"/>
    <lineage>
        <taxon>Eukaryota</taxon>
        <taxon>Viridiplantae</taxon>
        <taxon>Streptophyta</taxon>
        <taxon>Embryophyta</taxon>
        <taxon>Tracheophyta</taxon>
        <taxon>Spermatophyta</taxon>
        <taxon>Magnoliopsida</taxon>
        <taxon>eudicotyledons</taxon>
        <taxon>Gunneridae</taxon>
        <taxon>Pentapetalae</taxon>
        <taxon>asterids</taxon>
        <taxon>lamiids</taxon>
        <taxon>Solanales</taxon>
        <taxon>Solanaceae</taxon>
        <taxon>Nicotianoideae</taxon>
        <taxon>Nicotianeae</taxon>
        <taxon>Nicotiana</taxon>
    </lineage>
</organism>
<dbReference type="OrthoDB" id="1645289at2759"/>
<dbReference type="KEGG" id="nta:107811755"/>
<reference evidence="2" key="1">
    <citation type="submission" date="2025-08" db="UniProtKB">
        <authorList>
            <consortium name="RefSeq"/>
        </authorList>
    </citation>
    <scope>IDENTIFICATION</scope>
</reference>
<dbReference type="CDD" id="cd09272">
    <property type="entry name" value="RNase_HI_RT_Ty1"/>
    <property type="match status" value="1"/>
</dbReference>
<dbReference type="SUPFAM" id="SSF56672">
    <property type="entry name" value="DNA/RNA polymerases"/>
    <property type="match status" value="1"/>
</dbReference>
<dbReference type="STRING" id="4097.A0A1S4BTN0"/>
<dbReference type="RefSeq" id="XP_016492235.1">
    <property type="nucleotide sequence ID" value="XM_016636749.1"/>
</dbReference>
<dbReference type="InterPro" id="IPR043502">
    <property type="entry name" value="DNA/RNA_pol_sf"/>
</dbReference>
<gene>
    <name evidence="2" type="primary">LOC107811755</name>
</gene>
<name>A0A1S4BTN0_TOBAC</name>
<evidence type="ECO:0000313" key="2">
    <source>
        <dbReference type="RefSeq" id="XP_016492235.1"/>
    </source>
</evidence>
<sequence length="257" mass="29441">MTTIRCLLAIAVKKGWQVSQSDVNNAFLHGDLQKEVYMKFSAGTSPPSPNHVCLLKKSLYGLRQASRQWYARLIATLNFKGEKQGIILTQKRYTLDLLSEFDCMQMRPTSSLLDPTQKLHSEQGTLLQDPTFYRRLLGKLNFLTHTRPDLSFAVQHLSQVMQTPRQPHLDVAYHCFKYLLKDPGLGLFLNSRYDYELLDFCDFDWGSCPQSRKSISGFFISLGGTPVSWRSKKQFSISLSSVEAEYHSMRRVTAEIT</sequence>
<dbReference type="PANTHER" id="PTHR11439">
    <property type="entry name" value="GAG-POL-RELATED RETROTRANSPOSON"/>
    <property type="match status" value="1"/>
</dbReference>